<gene>
    <name evidence="3" type="ORF">SAMN06269250_4874</name>
</gene>
<dbReference type="GO" id="GO:0005975">
    <property type="term" value="P:carbohydrate metabolic process"/>
    <property type="evidence" value="ECO:0007669"/>
    <property type="project" value="InterPro"/>
</dbReference>
<feature type="domain" description="Alpha-L-rhamnosidase six-hairpin glycosidase" evidence="2">
    <location>
        <begin position="415"/>
        <end position="543"/>
    </location>
</feature>
<dbReference type="Gene3D" id="1.50.10.10">
    <property type="match status" value="1"/>
</dbReference>
<evidence type="ECO:0000259" key="2">
    <source>
        <dbReference type="Pfam" id="PF17389"/>
    </source>
</evidence>
<evidence type="ECO:0000256" key="1">
    <source>
        <dbReference type="SAM" id="SignalP"/>
    </source>
</evidence>
<sequence length="815" mass="90454">MKTHGQSALLTLRKNKLATASLAAVVLLSTCSQKTAAQPSLQGLLTQVEHISGKKEYLASPFVTAGNRLYMVGHQDGKFPDLGWHITGEMGGIWDHPIKLMDGFTAAITIGQKEVCLDKADTFINYPFANKHLYQQVTNGLDIERLQFVPDNKEGMVVEYTFINKQSKPLTLQFTWTAHTDLRPTWLGERTNMVDAPDQATWQAKTQSWVAKDQQNDWFVVFGANVPARQHHQNKSCNFVSAGKGCAASLVYTITVPANGKTQLPITIAGSYKSAELANRTFADVQKNAYAYLASKKDRYATIDQLASVQVPDKKLEQAFRWVKYNTDWLIREVPEIGRGLSAGLPDYPWWFGADGCYTLSGLITTGNKQLVYDSVDLLNKISEKENGNGRIIHEVSTNGSVFNPGNLNEVPQFASMIAEVYRWTGDKGFLRKYFPTVKKGMAWLLAENDKDKNLLPDGFGMMEIHGMNSEMIDVAVYTQDAFASAAYMASELGDKTLAMDYQHKADLLKTKINTDFWVPESGSYADFIGTKAEALALVEGAIIRADTLHKPWAVEELKATRQKLRLLPEGTKKGFVLHHNWVVNTPMETGVADPDKAAIALRTASKFTNPFGVFVTGIDRDESAGTDEGSFTLNKKVFTYTGAVMTLPTGVVTIGENNYGHPDEALGYLKRMTKTFSYAFPGSIYEVSPDYGMVTQAWNMYSYAVPIVKQFFGIRPEASRKLVVVQPQMPSTWDKASIEKVTVGDNMVSIGYVKAGEQLTLSITQKQPNWTVRLAFPKGKYRNWLINGKTVPVKSDADADFVELKGNAIRVSLQ</sequence>
<accession>A0A286GIZ0</accession>
<dbReference type="SUPFAM" id="SSF48208">
    <property type="entry name" value="Six-hairpin glycosidases"/>
    <property type="match status" value="1"/>
</dbReference>
<keyword evidence="4" id="KW-1185">Reference proteome</keyword>
<name>A0A286GIZ0_9BACT</name>
<organism evidence="3 4">
    <name type="scientific">Spirosoma fluviale</name>
    <dbReference type="NCBI Taxonomy" id="1597977"/>
    <lineage>
        <taxon>Bacteria</taxon>
        <taxon>Pseudomonadati</taxon>
        <taxon>Bacteroidota</taxon>
        <taxon>Cytophagia</taxon>
        <taxon>Cytophagales</taxon>
        <taxon>Cytophagaceae</taxon>
        <taxon>Spirosoma</taxon>
    </lineage>
</organism>
<dbReference type="RefSeq" id="WP_097129199.1">
    <property type="nucleotide sequence ID" value="NZ_OCNH01000004.1"/>
</dbReference>
<dbReference type="Proteomes" id="UP000219452">
    <property type="component" value="Unassembled WGS sequence"/>
</dbReference>
<dbReference type="Pfam" id="PF17389">
    <property type="entry name" value="Bac_rhamnosid6H"/>
    <property type="match status" value="1"/>
</dbReference>
<dbReference type="AlphaFoldDB" id="A0A286GIZ0"/>
<dbReference type="InterPro" id="IPR012341">
    <property type="entry name" value="6hp_glycosidase-like_sf"/>
</dbReference>
<protein>
    <recommendedName>
        <fullName evidence="2">Alpha-L-rhamnosidase six-hairpin glycosidase domain-containing protein</fullName>
    </recommendedName>
</protein>
<proteinExistence type="predicted"/>
<dbReference type="EMBL" id="OCNH01000004">
    <property type="protein sequence ID" value="SOD95470.1"/>
    <property type="molecule type" value="Genomic_DNA"/>
</dbReference>
<dbReference type="InterPro" id="IPR035396">
    <property type="entry name" value="Bac_rhamnosid6H"/>
</dbReference>
<dbReference type="InterPro" id="IPR008928">
    <property type="entry name" value="6-hairpin_glycosidase_sf"/>
</dbReference>
<evidence type="ECO:0000313" key="3">
    <source>
        <dbReference type="EMBL" id="SOD95470.1"/>
    </source>
</evidence>
<keyword evidence="1" id="KW-0732">Signal</keyword>
<feature type="chain" id="PRO_5012154179" description="Alpha-L-rhamnosidase six-hairpin glycosidase domain-containing protein" evidence="1">
    <location>
        <begin position="37"/>
        <end position="815"/>
    </location>
</feature>
<feature type="signal peptide" evidence="1">
    <location>
        <begin position="1"/>
        <end position="36"/>
    </location>
</feature>
<evidence type="ECO:0000313" key="4">
    <source>
        <dbReference type="Proteomes" id="UP000219452"/>
    </source>
</evidence>
<dbReference type="OrthoDB" id="49490at2"/>
<reference evidence="4" key="1">
    <citation type="submission" date="2017-09" db="EMBL/GenBank/DDBJ databases">
        <authorList>
            <person name="Varghese N."/>
            <person name="Submissions S."/>
        </authorList>
    </citation>
    <scope>NUCLEOTIDE SEQUENCE [LARGE SCALE GENOMIC DNA]</scope>
    <source>
        <strain evidence="4">DSM 29961</strain>
    </source>
</reference>